<keyword evidence="1" id="KW-0472">Membrane</keyword>
<feature type="transmembrane region" description="Helical" evidence="1">
    <location>
        <begin position="596"/>
        <end position="617"/>
    </location>
</feature>
<dbReference type="EMBL" id="CP002514">
    <property type="protein sequence ID" value="AEP12959.1"/>
    <property type="molecule type" value="Genomic_DNA"/>
</dbReference>
<accession>G2LF31</accession>
<feature type="transmembrane region" description="Helical" evidence="1">
    <location>
        <begin position="46"/>
        <end position="68"/>
    </location>
</feature>
<dbReference type="HOGENOM" id="CLU_386210_0_0_0"/>
<dbReference type="InterPro" id="IPR029063">
    <property type="entry name" value="SAM-dependent_MTases_sf"/>
</dbReference>
<keyword evidence="3" id="KW-1185">Reference proteome</keyword>
<feature type="transmembrane region" description="Helical" evidence="1">
    <location>
        <begin position="75"/>
        <end position="93"/>
    </location>
</feature>
<feature type="transmembrane region" description="Helical" evidence="1">
    <location>
        <begin position="20"/>
        <end position="40"/>
    </location>
</feature>
<dbReference type="CDD" id="cd02440">
    <property type="entry name" value="AdoMet_MTases"/>
    <property type="match status" value="1"/>
</dbReference>
<dbReference type="Gene3D" id="3.40.50.150">
    <property type="entry name" value="Vaccinia Virus protein VP39"/>
    <property type="match status" value="1"/>
</dbReference>
<feature type="transmembrane region" description="Helical" evidence="1">
    <location>
        <begin position="623"/>
        <end position="645"/>
    </location>
</feature>
<keyword evidence="1" id="KW-0812">Transmembrane</keyword>
<feature type="transmembrane region" description="Helical" evidence="1">
    <location>
        <begin position="652"/>
        <end position="671"/>
    </location>
</feature>
<dbReference type="KEGG" id="ctm:Cabther_A2223"/>
<dbReference type="Proteomes" id="UP000006791">
    <property type="component" value="Chromosome 1"/>
</dbReference>
<evidence type="ECO:0000256" key="1">
    <source>
        <dbReference type="SAM" id="Phobius"/>
    </source>
</evidence>
<dbReference type="AlphaFoldDB" id="G2LF31"/>
<feature type="transmembrane region" description="Helical" evidence="1">
    <location>
        <begin position="165"/>
        <end position="183"/>
    </location>
</feature>
<reference evidence="2 3" key="1">
    <citation type="journal article" date="2012" name="Environ. Microbiol.">
        <title>Complete genome of Candidatus Chloracidobacterium thermophilum, a chlorophyll-based photoheterotroph belonging to the phylum Acidobacteria.</title>
        <authorList>
            <person name="Garcia Costas A.M."/>
            <person name="Liu Z."/>
            <person name="Tomsho L.P."/>
            <person name="Schuster S.C."/>
            <person name="Ward D.M."/>
            <person name="Bryant D.A."/>
        </authorList>
    </citation>
    <scope>NUCLEOTIDE SEQUENCE [LARGE SCALE GENOMIC DNA]</scope>
    <source>
        <strain evidence="2 3">B</strain>
    </source>
</reference>
<protein>
    <submittedName>
        <fullName evidence="2">Uncharacterized protein</fullName>
    </submittedName>
</protein>
<name>G2LF31_CHLTF</name>
<dbReference type="OrthoDB" id="100936at2"/>
<gene>
    <name evidence="2" type="ordered locus">Cabther_A2223</name>
</gene>
<sequence>MSTTPLPLWAREVSARRSAWYLGLTTFSILVLELAAIRWIGSQIRVFAYFANLVLMAVFLGMGLGVALGRRYPHLFEWVFPALLVLAAVLALSKQVGLMDLGFPDPSISLWGADVRMVSFGQFCLATLVVVGLFWLVALVFLLMAIPVGWWFGQLPPLRAYAYDLLGSLIGVLAFTAVAALHLPPAVWFGLGLLPLAWVSRRWWAILGIGVILLTGWASQGAYFSPYNRIDLATDDFFTGEGQPPNPVARPEYMLSINRDFHQYLLDLSVATVSQEPPGALRGQVQRIYEIPFRLTSRRDRALVVGAGTGNDAAAALRAGFAHVSCVEIDPVILRLGREKHPEQPYTRPNVRLINNDARAYFEQNHTDQYDVVCYGLVDSHAMFSALSTLRLDNYLYTVEGLRSGWKHVAPGGIMSVSFSVFAGDWMLYRLNNTLLEATGLQPLVILHGYNYGVTFLVGRELMPQTVQATTGFPVHVLPEMEIRIPTDDWPFLYLRPNTVPYAYLTVLTLILVTALVAVRQTFGADLLTSRRFDPVLFLMGAAFLLLETRMVTELGLLFGSTWVVNASVFAGVLVMVLLANGYVIRRTASRIQPWYVPLVISLLAVWWLGAGTLNQFSLLTRGILGGLLFALPVFFAGVIVSTLLKRAQDVPGALGSNILGSVVGGCLEYLSMYAGLRKMTLLAMALYLTAYLILARQAAQPEAAEAALPREADA</sequence>
<organism evidence="2 3">
    <name type="scientific">Chloracidobacterium thermophilum (strain B)</name>
    <dbReference type="NCBI Taxonomy" id="981222"/>
    <lineage>
        <taxon>Bacteria</taxon>
        <taxon>Pseudomonadati</taxon>
        <taxon>Acidobacteriota</taxon>
        <taxon>Terriglobia</taxon>
        <taxon>Terriglobales</taxon>
        <taxon>Acidobacteriaceae</taxon>
        <taxon>Chloracidobacterium</taxon>
    </lineage>
</organism>
<dbReference type="RefSeq" id="WP_014100696.1">
    <property type="nucleotide sequence ID" value="NC_016024.1"/>
</dbReference>
<feature type="transmembrane region" description="Helical" evidence="1">
    <location>
        <begin position="564"/>
        <end position="584"/>
    </location>
</feature>
<dbReference type="SUPFAM" id="SSF53335">
    <property type="entry name" value="S-adenosyl-L-methionine-dependent methyltransferases"/>
    <property type="match status" value="1"/>
</dbReference>
<keyword evidence="1" id="KW-1133">Transmembrane helix</keyword>
<feature type="transmembrane region" description="Helical" evidence="1">
    <location>
        <begin position="203"/>
        <end position="224"/>
    </location>
</feature>
<dbReference type="STRING" id="981222.Cabther_A2223"/>
<proteinExistence type="predicted"/>
<feature type="transmembrane region" description="Helical" evidence="1">
    <location>
        <begin position="502"/>
        <end position="523"/>
    </location>
</feature>
<evidence type="ECO:0000313" key="3">
    <source>
        <dbReference type="Proteomes" id="UP000006791"/>
    </source>
</evidence>
<feature type="transmembrane region" description="Helical" evidence="1">
    <location>
        <begin position="120"/>
        <end position="153"/>
    </location>
</feature>
<evidence type="ECO:0000313" key="2">
    <source>
        <dbReference type="EMBL" id="AEP12959.1"/>
    </source>
</evidence>